<dbReference type="Gene3D" id="1.20.1720.10">
    <property type="entry name" value="Multidrug resistance protein D"/>
    <property type="match status" value="1"/>
</dbReference>
<dbReference type="InterPro" id="IPR036259">
    <property type="entry name" value="MFS_trans_sf"/>
</dbReference>
<reference evidence="9 10" key="1">
    <citation type="journal article" date="2019" name="Int. J. Syst. Evol. Microbiol.">
        <title>Clostridium fermenticellae sp. nov., isolated from the mud in a fermentation cellar for the production of the Chinese liquor, baijiu.</title>
        <authorList>
            <person name="Xu P.X."/>
            <person name="Chai L.J."/>
            <person name="Qiu T."/>
            <person name="Zhang X.J."/>
            <person name="Lu Z.M."/>
            <person name="Xiao C."/>
            <person name="Wang S.T."/>
            <person name="Shen C.H."/>
            <person name="Shi J.S."/>
            <person name="Xu Z.H."/>
        </authorList>
    </citation>
    <scope>NUCLEOTIDE SEQUENCE [LARGE SCALE GENOMIC DNA]</scope>
    <source>
        <strain evidence="9 10">JN500901</strain>
    </source>
</reference>
<dbReference type="PANTHER" id="PTHR42718:SF24">
    <property type="entry name" value="MAJOR FACILITATOR SUPERFAMILY (MFS) PROFILE DOMAIN-CONTAINING PROTEIN"/>
    <property type="match status" value="1"/>
</dbReference>
<dbReference type="GO" id="GO:0005886">
    <property type="term" value="C:plasma membrane"/>
    <property type="evidence" value="ECO:0007669"/>
    <property type="project" value="UniProtKB-SubCell"/>
</dbReference>
<dbReference type="OrthoDB" id="102502at2"/>
<dbReference type="EMBL" id="CP032416">
    <property type="protein sequence ID" value="AYD41074.1"/>
    <property type="molecule type" value="Genomic_DNA"/>
</dbReference>
<accession>A0A386H636</accession>
<dbReference type="GO" id="GO:0022857">
    <property type="term" value="F:transmembrane transporter activity"/>
    <property type="evidence" value="ECO:0007669"/>
    <property type="project" value="InterPro"/>
</dbReference>
<evidence type="ECO:0000256" key="1">
    <source>
        <dbReference type="ARBA" id="ARBA00004651"/>
    </source>
</evidence>
<gene>
    <name evidence="9" type="ORF">D4Z93_11280</name>
</gene>
<keyword evidence="3" id="KW-1003">Cell membrane</keyword>
<feature type="transmembrane region" description="Helical" evidence="7">
    <location>
        <begin position="111"/>
        <end position="132"/>
    </location>
</feature>
<name>A0A386H636_9CLOT</name>
<evidence type="ECO:0000256" key="4">
    <source>
        <dbReference type="ARBA" id="ARBA00022692"/>
    </source>
</evidence>
<keyword evidence="10" id="KW-1185">Reference proteome</keyword>
<dbReference type="Pfam" id="PF07690">
    <property type="entry name" value="MFS_1"/>
    <property type="match status" value="1"/>
</dbReference>
<dbReference type="RefSeq" id="WP_119973607.1">
    <property type="nucleotide sequence ID" value="NZ_CP032416.1"/>
</dbReference>
<dbReference type="Proteomes" id="UP000266301">
    <property type="component" value="Chromosome"/>
</dbReference>
<protein>
    <submittedName>
        <fullName evidence="9">DHA2 family efflux MFS transporter permease subunit</fullName>
    </submittedName>
</protein>
<feature type="transmembrane region" description="Helical" evidence="7">
    <location>
        <begin position="443"/>
        <end position="462"/>
    </location>
</feature>
<evidence type="ECO:0000256" key="5">
    <source>
        <dbReference type="ARBA" id="ARBA00022989"/>
    </source>
</evidence>
<dbReference type="PRINTS" id="PR01036">
    <property type="entry name" value="TCRTETB"/>
</dbReference>
<dbReference type="PANTHER" id="PTHR42718">
    <property type="entry name" value="MAJOR FACILITATOR SUPERFAMILY MULTIDRUG TRANSPORTER MFSC"/>
    <property type="match status" value="1"/>
</dbReference>
<feature type="transmembrane region" description="Helical" evidence="7">
    <location>
        <begin position="200"/>
        <end position="220"/>
    </location>
</feature>
<comment type="subcellular location">
    <subcellularLocation>
        <location evidence="1">Cell membrane</location>
        <topology evidence="1">Multi-pass membrane protein</topology>
    </subcellularLocation>
</comment>
<keyword evidence="5 7" id="KW-1133">Transmembrane helix</keyword>
<feature type="transmembrane region" description="Helical" evidence="7">
    <location>
        <begin position="226"/>
        <end position="248"/>
    </location>
</feature>
<evidence type="ECO:0000256" key="2">
    <source>
        <dbReference type="ARBA" id="ARBA00022448"/>
    </source>
</evidence>
<dbReference type="AlphaFoldDB" id="A0A386H636"/>
<dbReference type="NCBIfam" id="TIGR00711">
    <property type="entry name" value="efflux_EmrB"/>
    <property type="match status" value="1"/>
</dbReference>
<evidence type="ECO:0000259" key="8">
    <source>
        <dbReference type="PROSITE" id="PS50850"/>
    </source>
</evidence>
<keyword evidence="4 7" id="KW-0812">Transmembrane</keyword>
<keyword evidence="6 7" id="KW-0472">Membrane</keyword>
<dbReference type="KEGG" id="cfer:D4Z93_11280"/>
<evidence type="ECO:0000256" key="3">
    <source>
        <dbReference type="ARBA" id="ARBA00022475"/>
    </source>
</evidence>
<feature type="transmembrane region" description="Helical" evidence="7">
    <location>
        <begin position="83"/>
        <end position="105"/>
    </location>
</feature>
<feature type="transmembrane region" description="Helical" evidence="7">
    <location>
        <begin position="168"/>
        <end position="188"/>
    </location>
</feature>
<dbReference type="CDD" id="cd17503">
    <property type="entry name" value="MFS_LmrB_MDR_like"/>
    <property type="match status" value="1"/>
</dbReference>
<evidence type="ECO:0000256" key="6">
    <source>
        <dbReference type="ARBA" id="ARBA00023136"/>
    </source>
</evidence>
<evidence type="ECO:0000313" key="9">
    <source>
        <dbReference type="EMBL" id="AYD41074.1"/>
    </source>
</evidence>
<evidence type="ECO:0000256" key="7">
    <source>
        <dbReference type="SAM" id="Phobius"/>
    </source>
</evidence>
<feature type="transmembrane region" description="Helical" evidence="7">
    <location>
        <begin position="359"/>
        <end position="385"/>
    </location>
</feature>
<dbReference type="InterPro" id="IPR011701">
    <property type="entry name" value="MFS"/>
</dbReference>
<organism evidence="9 10">
    <name type="scientific">Clostridium fermenticellae</name>
    <dbReference type="NCBI Taxonomy" id="2068654"/>
    <lineage>
        <taxon>Bacteria</taxon>
        <taxon>Bacillati</taxon>
        <taxon>Bacillota</taxon>
        <taxon>Clostridia</taxon>
        <taxon>Eubacteriales</taxon>
        <taxon>Clostridiaceae</taxon>
        <taxon>Clostridium</taxon>
    </lineage>
</organism>
<feature type="transmembrane region" description="Helical" evidence="7">
    <location>
        <begin position="269"/>
        <end position="290"/>
    </location>
</feature>
<sequence>MSFESINISIKKRNYMMSVLLLGAFVSLLAETFLNNALPTIMNTFGVNQSTAQWLTTAYLLVVGLIIPLSAWIFNSFSLKTNYLMMLGIFLAGSLICLFSPNFYVLLIGRIIEAVAAGALMPFIQNVILLLFPPEKRGFAMGITGLVIGFGPAVGPTISGLILKYANWRMLFIILSVISIVTAILAFFTLKNITKPHRTTIDGLSFIESLLGFGFILYALSELGNSGHLTLSLVVIFLLGIFILFLFGKRQLQLASPLLDIRIFSNNKFNLCTFLSMLSNIAMVGIELVLPLYLQTTCSETALVSGLIMMPGAIIMGICNPISGILFDKFGIKRLSLFGFFILLLGTFPMLLFNNQTGLIIIAFCYALRMIGISFTMMTTFTAGINFIDSNYTTHANAVSSTIRQIGGSLGTALAMLVVALGSNFKSTVGANKTIALETGYHWGFILMVVIALIGIVAAFFLPTAEQENMDY</sequence>
<dbReference type="Gene3D" id="1.20.1250.20">
    <property type="entry name" value="MFS general substrate transporter like domains"/>
    <property type="match status" value="1"/>
</dbReference>
<feature type="transmembrane region" description="Helical" evidence="7">
    <location>
        <begin position="335"/>
        <end position="353"/>
    </location>
</feature>
<evidence type="ECO:0000313" key="10">
    <source>
        <dbReference type="Proteomes" id="UP000266301"/>
    </source>
</evidence>
<dbReference type="PROSITE" id="PS50850">
    <property type="entry name" value="MFS"/>
    <property type="match status" value="1"/>
</dbReference>
<feature type="transmembrane region" description="Helical" evidence="7">
    <location>
        <begin position="302"/>
        <end position="323"/>
    </location>
</feature>
<dbReference type="SUPFAM" id="SSF103473">
    <property type="entry name" value="MFS general substrate transporter"/>
    <property type="match status" value="1"/>
</dbReference>
<feature type="transmembrane region" description="Helical" evidence="7">
    <location>
        <begin position="54"/>
        <end position="74"/>
    </location>
</feature>
<proteinExistence type="predicted"/>
<feature type="transmembrane region" description="Helical" evidence="7">
    <location>
        <begin position="406"/>
        <end position="423"/>
    </location>
</feature>
<keyword evidence="2" id="KW-0813">Transport</keyword>
<feature type="transmembrane region" description="Helical" evidence="7">
    <location>
        <begin position="139"/>
        <end position="162"/>
    </location>
</feature>
<dbReference type="InterPro" id="IPR004638">
    <property type="entry name" value="EmrB-like"/>
</dbReference>
<dbReference type="InterPro" id="IPR020846">
    <property type="entry name" value="MFS_dom"/>
</dbReference>
<feature type="domain" description="Major facilitator superfamily (MFS) profile" evidence="8">
    <location>
        <begin position="16"/>
        <end position="467"/>
    </location>
</feature>